<feature type="transmembrane region" description="Helical" evidence="6">
    <location>
        <begin position="225"/>
        <end position="250"/>
    </location>
</feature>
<feature type="transmembrane region" description="Helical" evidence="6">
    <location>
        <begin position="294"/>
        <end position="312"/>
    </location>
</feature>
<evidence type="ECO:0000256" key="6">
    <source>
        <dbReference type="SAM" id="Phobius"/>
    </source>
</evidence>
<feature type="transmembrane region" description="Helical" evidence="6">
    <location>
        <begin position="95"/>
        <end position="120"/>
    </location>
</feature>
<gene>
    <name evidence="7" type="ORF">EDC27_1216</name>
</gene>
<keyword evidence="4 6" id="KW-1133">Transmembrane helix</keyword>
<dbReference type="EMBL" id="RJVA01000011">
    <property type="protein sequence ID" value="ROQ93210.1"/>
    <property type="molecule type" value="Genomic_DNA"/>
</dbReference>
<accession>A0A3N1UWZ2</accession>
<dbReference type="GO" id="GO:0005886">
    <property type="term" value="C:plasma membrane"/>
    <property type="evidence" value="ECO:0007669"/>
    <property type="project" value="UniProtKB-SubCell"/>
</dbReference>
<feature type="transmembrane region" description="Helical" evidence="6">
    <location>
        <begin position="169"/>
        <end position="191"/>
    </location>
</feature>
<feature type="transmembrane region" description="Helical" evidence="6">
    <location>
        <begin position="262"/>
        <end position="288"/>
    </location>
</feature>
<comment type="subcellular location">
    <subcellularLocation>
        <location evidence="1">Cell membrane</location>
        <topology evidence="1">Multi-pass membrane protein</topology>
    </subcellularLocation>
</comment>
<proteinExistence type="predicted"/>
<keyword evidence="8" id="KW-1185">Reference proteome</keyword>
<keyword evidence="3 6" id="KW-0812">Transmembrane</keyword>
<dbReference type="OrthoDB" id="9780757at2"/>
<dbReference type="RefSeq" id="WP_123289739.1">
    <property type="nucleotide sequence ID" value="NZ_RJVA01000011.1"/>
</dbReference>
<name>A0A3N1UWZ2_9BACT</name>
<dbReference type="PANTHER" id="PTHR30482">
    <property type="entry name" value="HIGH-AFFINITY BRANCHED-CHAIN AMINO ACID TRANSPORT SYSTEM PERMEASE"/>
    <property type="match status" value="1"/>
</dbReference>
<dbReference type="CDD" id="cd06581">
    <property type="entry name" value="TM_PBP1_LivM_like"/>
    <property type="match status" value="1"/>
</dbReference>
<protein>
    <submittedName>
        <fullName evidence="7">Amino acid/amide ABC transporter membrane protein 2 (HAAT family)</fullName>
    </submittedName>
</protein>
<evidence type="ECO:0000256" key="2">
    <source>
        <dbReference type="ARBA" id="ARBA00022475"/>
    </source>
</evidence>
<sequence length="340" mass="37318">MRRFLGFWLYVIFSLVLLWICQARWLTPYVQLVVMFIGINIILSSSLNLINGYMGEFSCGHAGFMAVGAYVASILNVWLFTSHKVFGPALLSPSAAVYLFPVTLFAGGVAAALAGLLVAFPSFRTRGDYLAIITLAVNYIVKSSVENIQAIGGARGFMGMRKVIEGMEAVWNIPWVMLWILVCTGLTVWVLHRFVSSSYGKGIVAIRDDEIAAEIMGVNTRRMKLMAFMLSSGLAGIAGGLFAHILGYINPGTFTIMKSTEVMVMVYLGGMGSLSGSVLSAVAFTLILELLRPLQVIKWVVIPLLLILLMLLRPEGFLGNRELTDVFPRLRRWFAAGKEA</sequence>
<keyword evidence="5 6" id="KW-0472">Membrane</keyword>
<feature type="transmembrane region" description="Helical" evidence="6">
    <location>
        <begin position="32"/>
        <end position="50"/>
    </location>
</feature>
<reference evidence="7 8" key="1">
    <citation type="submission" date="2018-11" db="EMBL/GenBank/DDBJ databases">
        <title>Genomic Encyclopedia of Type Strains, Phase IV (KMG-IV): sequencing the most valuable type-strain genomes for metagenomic binning, comparative biology and taxonomic classification.</title>
        <authorList>
            <person name="Goeker M."/>
        </authorList>
    </citation>
    <scope>NUCLEOTIDE SEQUENCE [LARGE SCALE GENOMIC DNA]</scope>
    <source>
        <strain evidence="7 8">DSM 22027</strain>
    </source>
</reference>
<dbReference type="InterPro" id="IPR001851">
    <property type="entry name" value="ABC_transp_permease"/>
</dbReference>
<evidence type="ECO:0000256" key="5">
    <source>
        <dbReference type="ARBA" id="ARBA00023136"/>
    </source>
</evidence>
<dbReference type="AlphaFoldDB" id="A0A3N1UWZ2"/>
<evidence type="ECO:0000313" key="7">
    <source>
        <dbReference type="EMBL" id="ROQ93210.1"/>
    </source>
</evidence>
<feature type="transmembrane region" description="Helical" evidence="6">
    <location>
        <begin position="7"/>
        <end position="26"/>
    </location>
</feature>
<dbReference type="Pfam" id="PF02653">
    <property type="entry name" value="BPD_transp_2"/>
    <property type="match status" value="1"/>
</dbReference>
<evidence type="ECO:0000256" key="3">
    <source>
        <dbReference type="ARBA" id="ARBA00022692"/>
    </source>
</evidence>
<dbReference type="Proteomes" id="UP000276223">
    <property type="component" value="Unassembled WGS sequence"/>
</dbReference>
<keyword evidence="2" id="KW-1003">Cell membrane</keyword>
<dbReference type="PANTHER" id="PTHR30482:SF10">
    <property type="entry name" value="HIGH-AFFINITY BRANCHED-CHAIN AMINO ACID TRANSPORT PROTEIN BRAE"/>
    <property type="match status" value="1"/>
</dbReference>
<dbReference type="InterPro" id="IPR043428">
    <property type="entry name" value="LivM-like"/>
</dbReference>
<comment type="caution">
    <text evidence="7">The sequence shown here is derived from an EMBL/GenBank/DDBJ whole genome shotgun (WGS) entry which is preliminary data.</text>
</comment>
<dbReference type="GO" id="GO:0015658">
    <property type="term" value="F:branched-chain amino acid transmembrane transporter activity"/>
    <property type="evidence" value="ECO:0007669"/>
    <property type="project" value="InterPro"/>
</dbReference>
<evidence type="ECO:0000256" key="1">
    <source>
        <dbReference type="ARBA" id="ARBA00004651"/>
    </source>
</evidence>
<feature type="transmembrane region" description="Helical" evidence="6">
    <location>
        <begin position="62"/>
        <end position="80"/>
    </location>
</feature>
<organism evidence="7 8">
    <name type="scientific">Desulfosoma caldarium</name>
    <dbReference type="NCBI Taxonomy" id="610254"/>
    <lineage>
        <taxon>Bacteria</taxon>
        <taxon>Pseudomonadati</taxon>
        <taxon>Thermodesulfobacteriota</taxon>
        <taxon>Syntrophobacteria</taxon>
        <taxon>Syntrophobacterales</taxon>
        <taxon>Syntrophobacteraceae</taxon>
        <taxon>Desulfosoma</taxon>
    </lineage>
</organism>
<evidence type="ECO:0000313" key="8">
    <source>
        <dbReference type="Proteomes" id="UP000276223"/>
    </source>
</evidence>
<evidence type="ECO:0000256" key="4">
    <source>
        <dbReference type="ARBA" id="ARBA00022989"/>
    </source>
</evidence>